<keyword evidence="3 6" id="KW-0812">Transmembrane</keyword>
<evidence type="ECO:0000313" key="10">
    <source>
        <dbReference type="Proteomes" id="UP000198510"/>
    </source>
</evidence>
<keyword evidence="4 6" id="KW-1133">Transmembrane helix</keyword>
<evidence type="ECO:0000256" key="6">
    <source>
        <dbReference type="SAM" id="Phobius"/>
    </source>
</evidence>
<dbReference type="EMBL" id="FNFO01000001">
    <property type="protein sequence ID" value="SDK02042.1"/>
    <property type="molecule type" value="Genomic_DNA"/>
</dbReference>
<dbReference type="GO" id="GO:0005886">
    <property type="term" value="C:plasma membrane"/>
    <property type="evidence" value="ECO:0007669"/>
    <property type="project" value="UniProtKB-SubCell"/>
</dbReference>
<dbReference type="STRING" id="1075417.SAMN05421823_101671"/>
<dbReference type="Pfam" id="PF12704">
    <property type="entry name" value="MacB_PCD"/>
    <property type="match status" value="1"/>
</dbReference>
<feature type="domain" description="ABC3 transporter permease C-terminal" evidence="7">
    <location>
        <begin position="232"/>
        <end position="339"/>
    </location>
</feature>
<evidence type="ECO:0000256" key="4">
    <source>
        <dbReference type="ARBA" id="ARBA00022989"/>
    </source>
</evidence>
<dbReference type="GO" id="GO:0022857">
    <property type="term" value="F:transmembrane transporter activity"/>
    <property type="evidence" value="ECO:0007669"/>
    <property type="project" value="TreeGrafter"/>
</dbReference>
<reference evidence="9 10" key="1">
    <citation type="submission" date="2016-10" db="EMBL/GenBank/DDBJ databases">
        <authorList>
            <person name="de Groot N.N."/>
        </authorList>
    </citation>
    <scope>NUCLEOTIDE SEQUENCE [LARGE SCALE GENOMIC DNA]</scope>
    <source>
        <strain evidence="9 10">DSM 25186</strain>
    </source>
</reference>
<dbReference type="InterPro" id="IPR050250">
    <property type="entry name" value="Macrolide_Exporter_MacB"/>
</dbReference>
<evidence type="ECO:0000256" key="2">
    <source>
        <dbReference type="ARBA" id="ARBA00022475"/>
    </source>
</evidence>
<evidence type="ECO:0000259" key="7">
    <source>
        <dbReference type="Pfam" id="PF02687"/>
    </source>
</evidence>
<feature type="transmembrane region" description="Helical" evidence="6">
    <location>
        <begin position="314"/>
        <end position="337"/>
    </location>
</feature>
<keyword evidence="2" id="KW-1003">Cell membrane</keyword>
<accession>A0A1G8YGS5</accession>
<dbReference type="AlphaFoldDB" id="A0A1G8YGS5"/>
<dbReference type="InterPro" id="IPR003838">
    <property type="entry name" value="ABC3_permease_C"/>
</dbReference>
<evidence type="ECO:0000256" key="1">
    <source>
        <dbReference type="ARBA" id="ARBA00004651"/>
    </source>
</evidence>
<sequence length="351" mass="38809">MQTQDLGMNLEQLLVVQGPSITSDDQGERVQVFKEALDRLPFVEQYSASHSVPSGGYNFFAAGFTSLHPAPGDEKKSYAMAIVDGNYFDTYGITLAAGQPFTPEMVQRGWQGNHLILNEKAAQALGFEPAATAVGQRILWGDGDYEIQGVIKDYHHASLRQPIDPIIFLPNPSSGYFTLRMTTHNLPAKLAQIAQQFGDIFPAEPFDYFFLDEQFDQQYRSEQQFGQVFTAASALAIFIACLGLFGLAAYAAEARTKEVGIRKVFGATVQNVVLLLSKDFLKLVALALVLSVPLTWYAADRWLQDFTYRTEIHWWLFALTGALALGIALVTVSFHAIKAALANPVQSLRDE</sequence>
<feature type="transmembrane region" description="Helical" evidence="6">
    <location>
        <begin position="228"/>
        <end position="252"/>
    </location>
</feature>
<evidence type="ECO:0000256" key="5">
    <source>
        <dbReference type="ARBA" id="ARBA00023136"/>
    </source>
</evidence>
<feature type="domain" description="MacB-like periplasmic core" evidence="8">
    <location>
        <begin position="12"/>
        <end position="177"/>
    </location>
</feature>
<evidence type="ECO:0000259" key="8">
    <source>
        <dbReference type="Pfam" id="PF12704"/>
    </source>
</evidence>
<comment type="subcellular location">
    <subcellularLocation>
        <location evidence="1">Cell membrane</location>
        <topology evidence="1">Multi-pass membrane protein</topology>
    </subcellularLocation>
</comment>
<keyword evidence="10" id="KW-1185">Reference proteome</keyword>
<name>A0A1G8YGS5_9BACT</name>
<dbReference type="InterPro" id="IPR025857">
    <property type="entry name" value="MacB_PCD"/>
</dbReference>
<evidence type="ECO:0000256" key="3">
    <source>
        <dbReference type="ARBA" id="ARBA00022692"/>
    </source>
</evidence>
<gene>
    <name evidence="9" type="ORF">SAMN05421823_101671</name>
</gene>
<keyword evidence="5 6" id="KW-0472">Membrane</keyword>
<proteinExistence type="predicted"/>
<dbReference type="Proteomes" id="UP000198510">
    <property type="component" value="Unassembled WGS sequence"/>
</dbReference>
<dbReference type="PANTHER" id="PTHR30572:SF18">
    <property type="entry name" value="ABC-TYPE MACROLIDE FAMILY EXPORT SYSTEM PERMEASE COMPONENT 2"/>
    <property type="match status" value="1"/>
</dbReference>
<protein>
    <submittedName>
        <fullName evidence="9">Putative ABC transport system permease protein</fullName>
    </submittedName>
</protein>
<dbReference type="Pfam" id="PF02687">
    <property type="entry name" value="FtsX"/>
    <property type="match status" value="1"/>
</dbReference>
<dbReference type="PANTHER" id="PTHR30572">
    <property type="entry name" value="MEMBRANE COMPONENT OF TRANSPORTER-RELATED"/>
    <property type="match status" value="1"/>
</dbReference>
<evidence type="ECO:0000313" key="9">
    <source>
        <dbReference type="EMBL" id="SDK02042.1"/>
    </source>
</evidence>
<organism evidence="9 10">
    <name type="scientific">Catalinimonas alkaloidigena</name>
    <dbReference type="NCBI Taxonomy" id="1075417"/>
    <lineage>
        <taxon>Bacteria</taxon>
        <taxon>Pseudomonadati</taxon>
        <taxon>Bacteroidota</taxon>
        <taxon>Cytophagia</taxon>
        <taxon>Cytophagales</taxon>
        <taxon>Catalimonadaceae</taxon>
        <taxon>Catalinimonas</taxon>
    </lineage>
</organism>
<feature type="transmembrane region" description="Helical" evidence="6">
    <location>
        <begin position="280"/>
        <end position="299"/>
    </location>
</feature>